<gene>
    <name evidence="1" type="ORF">ENJ46_06055</name>
</gene>
<evidence type="ECO:0000313" key="1">
    <source>
        <dbReference type="EMBL" id="HFB55471.1"/>
    </source>
</evidence>
<proteinExistence type="predicted"/>
<reference evidence="1" key="1">
    <citation type="journal article" date="2020" name="mSystems">
        <title>Genome- and Community-Level Interaction Insights into Carbon Utilization and Element Cycling Functions of Hydrothermarchaeota in Hydrothermal Sediment.</title>
        <authorList>
            <person name="Zhou Z."/>
            <person name="Liu Y."/>
            <person name="Xu W."/>
            <person name="Pan J."/>
            <person name="Luo Z.H."/>
            <person name="Li M."/>
        </authorList>
    </citation>
    <scope>NUCLEOTIDE SEQUENCE [LARGE SCALE GENOMIC DNA]</scope>
    <source>
        <strain evidence="1">HyVt-489</strain>
    </source>
</reference>
<dbReference type="GO" id="GO:0016787">
    <property type="term" value="F:hydrolase activity"/>
    <property type="evidence" value="ECO:0007669"/>
    <property type="project" value="UniProtKB-KW"/>
</dbReference>
<dbReference type="Proteomes" id="UP000886042">
    <property type="component" value="Unassembled WGS sequence"/>
</dbReference>
<accession>A0A7C3G0U2</accession>
<protein>
    <submittedName>
        <fullName evidence="1">Alpha/beta hydrolase</fullName>
    </submittedName>
</protein>
<keyword evidence="1" id="KW-0378">Hydrolase</keyword>
<sequence length="447" mass="50380">MTQLHLKSLMGETGKLTSEIYMRKHSPLIFALFLFLSACSSTHYLVKTPNLYSAVTPYPDHMAVQQTQNTQTPSDSEIIYITDRKPVREDGVITGYSKKRSDSMAVGIAHLKFGENLAWSQLKTLSQTHKDRAKVKVKIASFEQVERFPATPLPFIVTPTGPQTVQEDAEEYQNSQHKLETLVRERLAVADVKDVIIYVHGVSNSFENAVLDLNDVWHFTGRRGVPIAYTWPSTNKNLFGYFADHESSAFTVHHFKETIRILSQMDEVERIHILAHSRGTDTVTSALRELIIEARAGGHNPRKMWKVENLIMAAPDLDYGIVKQRLIAEQFGLGFGKITIYMNKDDGALGLSQWLMKGLRFGRLTAAQQGPREDEIFHNVKNVSFINVKKVKGLIGHGYFRNHPGVLSDIVQIIATNAKPGSPERPLTHIESNFWLLDNGYLKSEAP</sequence>
<comment type="caution">
    <text evidence="1">The sequence shown here is derived from an EMBL/GenBank/DDBJ whole genome shotgun (WGS) entry which is preliminary data.</text>
</comment>
<name>A0A7C3G0U2_9PROT</name>
<organism evidence="1">
    <name type="scientific">Hellea balneolensis</name>
    <dbReference type="NCBI Taxonomy" id="287478"/>
    <lineage>
        <taxon>Bacteria</taxon>
        <taxon>Pseudomonadati</taxon>
        <taxon>Pseudomonadota</taxon>
        <taxon>Alphaproteobacteria</taxon>
        <taxon>Maricaulales</taxon>
        <taxon>Robiginitomaculaceae</taxon>
        <taxon>Hellea</taxon>
    </lineage>
</organism>
<dbReference type="Pfam" id="PF05990">
    <property type="entry name" value="DUF900"/>
    <property type="match status" value="1"/>
</dbReference>
<dbReference type="PANTHER" id="PTHR36513:SF1">
    <property type="entry name" value="TRANSMEMBRANE PROTEIN"/>
    <property type="match status" value="1"/>
</dbReference>
<dbReference type="PANTHER" id="PTHR36513">
    <property type="entry name" value="ABC TRANSMEMBRANE TYPE-1 DOMAIN-CONTAINING PROTEIN"/>
    <property type="match status" value="1"/>
</dbReference>
<dbReference type="AlphaFoldDB" id="A0A7C3G0U2"/>
<dbReference type="InterPro" id="IPR010297">
    <property type="entry name" value="DUF900_hydrolase"/>
</dbReference>
<dbReference type="EMBL" id="DRMN01000392">
    <property type="protein sequence ID" value="HFB55471.1"/>
    <property type="molecule type" value="Genomic_DNA"/>
</dbReference>